<organism evidence="8 9">
    <name type="scientific">Phialocephala subalpina</name>
    <dbReference type="NCBI Taxonomy" id="576137"/>
    <lineage>
        <taxon>Eukaryota</taxon>
        <taxon>Fungi</taxon>
        <taxon>Dikarya</taxon>
        <taxon>Ascomycota</taxon>
        <taxon>Pezizomycotina</taxon>
        <taxon>Leotiomycetes</taxon>
        <taxon>Helotiales</taxon>
        <taxon>Mollisiaceae</taxon>
        <taxon>Phialocephala</taxon>
        <taxon>Phialocephala fortinii species complex</taxon>
    </lineage>
</organism>
<evidence type="ECO:0000256" key="6">
    <source>
        <dbReference type="SAM" id="MobiDB-lite"/>
    </source>
</evidence>
<evidence type="ECO:0000313" key="9">
    <source>
        <dbReference type="Proteomes" id="UP000184330"/>
    </source>
</evidence>
<reference evidence="8 9" key="1">
    <citation type="submission" date="2016-03" db="EMBL/GenBank/DDBJ databases">
        <authorList>
            <person name="Ploux O."/>
        </authorList>
    </citation>
    <scope>NUCLEOTIDE SEQUENCE [LARGE SCALE GENOMIC DNA]</scope>
    <source>
        <strain evidence="8 9">UAMH 11012</strain>
    </source>
</reference>
<keyword evidence="3" id="KW-0479">Metal-binding</keyword>
<dbReference type="Proteomes" id="UP000184330">
    <property type="component" value="Unassembled WGS sequence"/>
</dbReference>
<comment type="subcellular location">
    <subcellularLocation>
        <location evidence="1">Membrane</location>
        <topology evidence="1">Peripheral membrane protein</topology>
    </subcellularLocation>
</comment>
<dbReference type="Pfam" id="PF10601">
    <property type="entry name" value="zf-LITAF-like"/>
    <property type="match status" value="1"/>
</dbReference>
<name>A0A1L7WFN7_9HELO</name>
<dbReference type="PANTHER" id="PTHR23292">
    <property type="entry name" value="LIPOPOLYSACCHARIDE-INDUCED TUMOR NECROSIS FACTOR-ALPHA FACTOR"/>
    <property type="match status" value="1"/>
</dbReference>
<sequence>MATTTEQTNLFEAVTPQVTKPAPAQLKATKVAQPVPQNNPTPLRNLGKDPAFIECPFCLARARTTVTYENTDATAMAACGCCCVLGVLGVWMPFVFHWGADVDHHCSVCKRLVVHRDHNGAVTIHQAQDPAAGLSEKAPPAYVPMPQMGMDHKVAESPVPVPAPAPNANPHPNLPISN</sequence>
<evidence type="ECO:0000313" key="8">
    <source>
        <dbReference type="EMBL" id="CZR51586.1"/>
    </source>
</evidence>
<dbReference type="PANTHER" id="PTHR23292:SF6">
    <property type="entry name" value="FI16602P1-RELATED"/>
    <property type="match status" value="1"/>
</dbReference>
<dbReference type="PROSITE" id="PS51837">
    <property type="entry name" value="LITAF"/>
    <property type="match status" value="1"/>
</dbReference>
<dbReference type="GO" id="GO:0008270">
    <property type="term" value="F:zinc ion binding"/>
    <property type="evidence" value="ECO:0007669"/>
    <property type="project" value="TreeGrafter"/>
</dbReference>
<evidence type="ECO:0000256" key="3">
    <source>
        <dbReference type="ARBA" id="ARBA00022723"/>
    </source>
</evidence>
<gene>
    <name evidence="8" type="ORF">PAC_01463</name>
</gene>
<evidence type="ECO:0000259" key="7">
    <source>
        <dbReference type="PROSITE" id="PS51837"/>
    </source>
</evidence>
<evidence type="ECO:0000256" key="4">
    <source>
        <dbReference type="ARBA" id="ARBA00022833"/>
    </source>
</evidence>
<dbReference type="STRING" id="576137.A0A1L7WFN7"/>
<keyword evidence="9" id="KW-1185">Reference proteome</keyword>
<dbReference type="EMBL" id="FJOG01000002">
    <property type="protein sequence ID" value="CZR51586.1"/>
    <property type="molecule type" value="Genomic_DNA"/>
</dbReference>
<dbReference type="GO" id="GO:0016020">
    <property type="term" value="C:membrane"/>
    <property type="evidence" value="ECO:0007669"/>
    <property type="project" value="UniProtKB-SubCell"/>
</dbReference>
<dbReference type="SMART" id="SM00714">
    <property type="entry name" value="LITAF"/>
    <property type="match status" value="1"/>
</dbReference>
<keyword evidence="5" id="KW-0472">Membrane</keyword>
<dbReference type="InterPro" id="IPR006629">
    <property type="entry name" value="LITAF"/>
</dbReference>
<proteinExistence type="inferred from homology"/>
<feature type="region of interest" description="Disordered" evidence="6">
    <location>
        <begin position="153"/>
        <end position="178"/>
    </location>
</feature>
<keyword evidence="4" id="KW-0862">Zinc</keyword>
<evidence type="ECO:0000256" key="2">
    <source>
        <dbReference type="ARBA" id="ARBA00005975"/>
    </source>
</evidence>
<evidence type="ECO:0000256" key="1">
    <source>
        <dbReference type="ARBA" id="ARBA00004170"/>
    </source>
</evidence>
<accession>A0A1L7WFN7</accession>
<dbReference type="AlphaFoldDB" id="A0A1L7WFN7"/>
<feature type="domain" description="LITAF" evidence="7">
    <location>
        <begin position="35"/>
        <end position="118"/>
    </location>
</feature>
<dbReference type="OrthoDB" id="5599753at2759"/>
<evidence type="ECO:0000256" key="5">
    <source>
        <dbReference type="ARBA" id="ARBA00023136"/>
    </source>
</evidence>
<protein>
    <recommendedName>
        <fullName evidence="7">LITAF domain-containing protein</fullName>
    </recommendedName>
</protein>
<dbReference type="InterPro" id="IPR037519">
    <property type="entry name" value="LITAF_fam"/>
</dbReference>
<feature type="compositionally biased region" description="Pro residues" evidence="6">
    <location>
        <begin position="159"/>
        <end position="178"/>
    </location>
</feature>
<comment type="similarity">
    <text evidence="2">Belongs to the CDIP1/LITAF family.</text>
</comment>